<evidence type="ECO:0000313" key="3">
    <source>
        <dbReference type="Proteomes" id="UP000021369"/>
    </source>
</evidence>
<dbReference type="AlphaFoldDB" id="A0A011W1D2"/>
<dbReference type="PATRIC" id="fig|1341156.4.peg.167"/>
<dbReference type="Gene3D" id="3.30.2010.10">
    <property type="entry name" value="Metalloproteases ('zincins'), catalytic domain"/>
    <property type="match status" value="1"/>
</dbReference>
<name>A0A011W1D2_RUMAL</name>
<comment type="caution">
    <text evidence="2">The sequence shown here is derived from an EMBL/GenBank/DDBJ whole genome shotgun (WGS) entry which is preliminary data.</text>
</comment>
<dbReference type="InterPro" id="IPR053136">
    <property type="entry name" value="UTP_pyrophosphatase-like"/>
</dbReference>
<protein>
    <recommendedName>
        <fullName evidence="1">YgjP-like metallopeptidase domain-containing protein</fullName>
    </recommendedName>
</protein>
<sequence>MAKVLTYTTLSDGRRIDFILDRGKRKNAVLAINEGRLTVRVPERFEVAKIRNFIEQHIEWIDLNLEKSAKHSGLPRTFEDGEEIRLLGQKTIITAVKSDRYFKPRLEDGKLLIAVCGSVDREYMVRQVQTFIVELANREITESMRRLTARMGLFPKKITVKDLSASWGRCSSNGSISINYKVAAYSKAHIDYVCIHELAHLVHMDHSADFWALVERYCPDWKKLRGSMRSDDGEE</sequence>
<dbReference type="EMBL" id="JEOB01000001">
    <property type="protein sequence ID" value="EXM40638.1"/>
    <property type="molecule type" value="Genomic_DNA"/>
</dbReference>
<evidence type="ECO:0000259" key="1">
    <source>
        <dbReference type="Pfam" id="PF01863"/>
    </source>
</evidence>
<evidence type="ECO:0000313" key="2">
    <source>
        <dbReference type="EMBL" id="EXM40638.1"/>
    </source>
</evidence>
<dbReference type="Proteomes" id="UP000021369">
    <property type="component" value="Unassembled WGS sequence"/>
</dbReference>
<reference evidence="2 3" key="1">
    <citation type="submission" date="2013-06" db="EMBL/GenBank/DDBJ databases">
        <title>Rumen cellulosomics: divergent fiber-degrading strategies revealed by comparative genome-wide analysis of six Ruminococcal strains.</title>
        <authorList>
            <person name="Dassa B."/>
            <person name="Borovok I."/>
            <person name="Lamed R."/>
            <person name="Flint H."/>
            <person name="Yeoman C.J."/>
            <person name="White B."/>
            <person name="Bayer E.A."/>
        </authorList>
    </citation>
    <scope>NUCLEOTIDE SEQUENCE [LARGE SCALE GENOMIC DNA]</scope>
    <source>
        <strain evidence="2 3">SY3</strain>
    </source>
</reference>
<proteinExistence type="predicted"/>
<accession>A0A011W1D2</accession>
<dbReference type="OrthoDB" id="581382at2"/>
<dbReference type="CDD" id="cd07344">
    <property type="entry name" value="M48_yhfN_like"/>
    <property type="match status" value="1"/>
</dbReference>
<gene>
    <name evidence="2" type="ORF">RASY3_02220</name>
</gene>
<dbReference type="PANTHER" id="PTHR30399:SF1">
    <property type="entry name" value="UTP PYROPHOSPHATASE"/>
    <property type="match status" value="1"/>
</dbReference>
<dbReference type="Pfam" id="PF01863">
    <property type="entry name" value="YgjP-like"/>
    <property type="match status" value="1"/>
</dbReference>
<dbReference type="PANTHER" id="PTHR30399">
    <property type="entry name" value="UNCHARACTERIZED PROTEIN YGJP"/>
    <property type="match status" value="1"/>
</dbReference>
<dbReference type="InterPro" id="IPR002725">
    <property type="entry name" value="YgjP-like_metallopeptidase"/>
</dbReference>
<dbReference type="RefSeq" id="WP_037284772.1">
    <property type="nucleotide sequence ID" value="NZ_JEOB01000001.1"/>
</dbReference>
<feature type="domain" description="YgjP-like metallopeptidase" evidence="1">
    <location>
        <begin position="26"/>
        <end position="229"/>
    </location>
</feature>
<organism evidence="2 3">
    <name type="scientific">Ruminococcus albus SY3</name>
    <dbReference type="NCBI Taxonomy" id="1341156"/>
    <lineage>
        <taxon>Bacteria</taxon>
        <taxon>Bacillati</taxon>
        <taxon>Bacillota</taxon>
        <taxon>Clostridia</taxon>
        <taxon>Eubacteriales</taxon>
        <taxon>Oscillospiraceae</taxon>
        <taxon>Ruminococcus</taxon>
    </lineage>
</organism>
<keyword evidence="3" id="KW-1185">Reference proteome</keyword>